<evidence type="ECO:0000256" key="2">
    <source>
        <dbReference type="SAM" id="Coils"/>
    </source>
</evidence>
<evidence type="ECO:0000256" key="1">
    <source>
        <dbReference type="ARBA" id="ARBA00022737"/>
    </source>
</evidence>
<evidence type="ECO:0000259" key="4">
    <source>
        <dbReference type="Pfam" id="PF24883"/>
    </source>
</evidence>
<dbReference type="Pfam" id="PF24883">
    <property type="entry name" value="NPHP3_N"/>
    <property type="match status" value="1"/>
</dbReference>
<name>A0A9P9EML9_9HYPO</name>
<dbReference type="EMBL" id="JAGMUU010000014">
    <property type="protein sequence ID" value="KAH7139859.1"/>
    <property type="molecule type" value="Genomic_DNA"/>
</dbReference>
<protein>
    <submittedName>
        <fullName evidence="5">Uncharacterized protein</fullName>
    </submittedName>
</protein>
<proteinExistence type="predicted"/>
<keyword evidence="1" id="KW-0677">Repeat</keyword>
<dbReference type="Proteomes" id="UP000717696">
    <property type="component" value="Unassembled WGS sequence"/>
</dbReference>
<evidence type="ECO:0000313" key="6">
    <source>
        <dbReference type="Proteomes" id="UP000717696"/>
    </source>
</evidence>
<accession>A0A9P9EML9</accession>
<sequence length="555" mass="63000">MAIQASPCLFTGPDDSTLGPARHLLQLHAGNQLTQVGLLPHQVVITYEDLNEKIEALKLSQDEDCGDDTVKSGILNAFHGRQRWRTNRQKPTRVPGAWVQKMACTFGDFLSSYSGIVEVVKGVDSQYGGLAYGMLSALLSVAVNKGQHEQEIEDALDEFSMAFPRLQNLRDIHPERSETLKRLVAKIYGEIILFTHDCIKYYNATSSGRLKHTTLHPPKVGIQPKVATIRRLLAETRWESEVLMQRQIANLAQHTEELKKHSQDLEKKLSELYELETRKQQDSDERSVTNFRTMLGIQEEDLHCDHKRYKSLLDEAFADFLLEQDRPYIMTLEMLQAEEPVQRWMKSRESGILNLAGQNWSLVNNTTLCWLSYVAVLLSKPCASGNEVVATYFCQATATIWSAKRPCIKNVVMSWLYQIAKSNPQLLRPGFENIARLLTSQMWTEDAEGALDATRDIFHDFISGLDRSTRVTLIFDRVDQCCLSEKSDPSRFDLDTVLDWLISLAGKAPCTLKILLITHCQPQQRGKMVKKRKHIAAIESGLLIQKLDWDQGADQ</sequence>
<feature type="domain" description="DUF7708" evidence="3">
    <location>
        <begin position="104"/>
        <end position="245"/>
    </location>
</feature>
<gene>
    <name evidence="5" type="ORF">B0J13DRAFT_677006</name>
</gene>
<organism evidence="5 6">
    <name type="scientific">Dactylonectria estremocensis</name>
    <dbReference type="NCBI Taxonomy" id="1079267"/>
    <lineage>
        <taxon>Eukaryota</taxon>
        <taxon>Fungi</taxon>
        <taxon>Dikarya</taxon>
        <taxon>Ascomycota</taxon>
        <taxon>Pezizomycotina</taxon>
        <taxon>Sordariomycetes</taxon>
        <taxon>Hypocreomycetidae</taxon>
        <taxon>Hypocreales</taxon>
        <taxon>Nectriaceae</taxon>
        <taxon>Dactylonectria</taxon>
    </lineage>
</organism>
<dbReference type="InterPro" id="IPR056884">
    <property type="entry name" value="NPHP3-like_N"/>
</dbReference>
<dbReference type="AlphaFoldDB" id="A0A9P9EML9"/>
<keyword evidence="2" id="KW-0175">Coiled coil</keyword>
<dbReference type="InterPro" id="IPR056125">
    <property type="entry name" value="DUF7708"/>
</dbReference>
<dbReference type="OrthoDB" id="5243248at2759"/>
<feature type="domain" description="Nephrocystin 3-like N-terminal" evidence="4">
    <location>
        <begin position="332"/>
        <end position="516"/>
    </location>
</feature>
<keyword evidence="6" id="KW-1185">Reference proteome</keyword>
<evidence type="ECO:0000259" key="3">
    <source>
        <dbReference type="Pfam" id="PF24809"/>
    </source>
</evidence>
<comment type="caution">
    <text evidence="5">The sequence shown here is derived from an EMBL/GenBank/DDBJ whole genome shotgun (WGS) entry which is preliminary data.</text>
</comment>
<dbReference type="Pfam" id="PF24809">
    <property type="entry name" value="DUF7708"/>
    <property type="match status" value="1"/>
</dbReference>
<evidence type="ECO:0000313" key="5">
    <source>
        <dbReference type="EMBL" id="KAH7139859.1"/>
    </source>
</evidence>
<reference evidence="5" key="1">
    <citation type="journal article" date="2021" name="Nat. Commun.">
        <title>Genetic determinants of endophytism in the Arabidopsis root mycobiome.</title>
        <authorList>
            <person name="Mesny F."/>
            <person name="Miyauchi S."/>
            <person name="Thiergart T."/>
            <person name="Pickel B."/>
            <person name="Atanasova L."/>
            <person name="Karlsson M."/>
            <person name="Huettel B."/>
            <person name="Barry K.W."/>
            <person name="Haridas S."/>
            <person name="Chen C."/>
            <person name="Bauer D."/>
            <person name="Andreopoulos W."/>
            <person name="Pangilinan J."/>
            <person name="LaButti K."/>
            <person name="Riley R."/>
            <person name="Lipzen A."/>
            <person name="Clum A."/>
            <person name="Drula E."/>
            <person name="Henrissat B."/>
            <person name="Kohler A."/>
            <person name="Grigoriev I.V."/>
            <person name="Martin F.M."/>
            <person name="Hacquard S."/>
        </authorList>
    </citation>
    <scope>NUCLEOTIDE SEQUENCE</scope>
    <source>
        <strain evidence="5">MPI-CAGE-AT-0021</strain>
    </source>
</reference>
<feature type="coiled-coil region" evidence="2">
    <location>
        <begin position="244"/>
        <end position="278"/>
    </location>
</feature>